<dbReference type="Proteomes" id="UP000300879">
    <property type="component" value="Chromosome"/>
</dbReference>
<name>A0A4V1G3E2_9BACL</name>
<feature type="transmembrane region" description="Helical" evidence="1">
    <location>
        <begin position="126"/>
        <end position="147"/>
    </location>
</feature>
<keyword evidence="1" id="KW-0812">Transmembrane</keyword>
<dbReference type="RefSeq" id="WP_138224021.1">
    <property type="nucleotide sequence ID" value="NZ_CP040396.1"/>
</dbReference>
<feature type="transmembrane region" description="Helical" evidence="1">
    <location>
        <begin position="36"/>
        <end position="53"/>
    </location>
</feature>
<dbReference type="KEGG" id="palo:E6C60_0158"/>
<evidence type="ECO:0000313" key="2">
    <source>
        <dbReference type="EMBL" id="QCT00884.1"/>
    </source>
</evidence>
<evidence type="ECO:0000256" key="1">
    <source>
        <dbReference type="SAM" id="Phobius"/>
    </source>
</evidence>
<protein>
    <submittedName>
        <fullName evidence="2">Uncharacterized protein</fullName>
    </submittedName>
</protein>
<feature type="transmembrane region" description="Helical" evidence="1">
    <location>
        <begin position="12"/>
        <end position="29"/>
    </location>
</feature>
<keyword evidence="1" id="KW-1133">Transmembrane helix</keyword>
<keyword evidence="3" id="KW-1185">Reference proteome</keyword>
<dbReference type="OrthoDB" id="2645840at2"/>
<dbReference type="AlphaFoldDB" id="A0A4V1G3E2"/>
<feature type="transmembrane region" description="Helical" evidence="1">
    <location>
        <begin position="96"/>
        <end position="120"/>
    </location>
</feature>
<gene>
    <name evidence="2" type="ORF">E6C60_0158</name>
</gene>
<evidence type="ECO:0000313" key="3">
    <source>
        <dbReference type="Proteomes" id="UP000300879"/>
    </source>
</evidence>
<dbReference type="EMBL" id="CP040396">
    <property type="protein sequence ID" value="QCT00884.1"/>
    <property type="molecule type" value="Genomic_DNA"/>
</dbReference>
<sequence length="160" mass="18277">MLNDYLKKNKMTWIVLAPLLGGWLFQALMTRIPASGVLIWTIHLGFVVFWFWAGRQFSQMKKSTALSFVMGNSLWLICLLLFLWQFMLAGDESRSLVLALMAQLYVLLIVGFGTQLQLLLTGSIDAAQIIIMSYILMLLVFTAGFVYERVRKPKPENHTL</sequence>
<accession>A0A4V1G3E2</accession>
<organism evidence="2 3">
    <name type="scientific">Paenibacillus algicola</name>
    <dbReference type="NCBI Taxonomy" id="2565926"/>
    <lineage>
        <taxon>Bacteria</taxon>
        <taxon>Bacillati</taxon>
        <taxon>Bacillota</taxon>
        <taxon>Bacilli</taxon>
        <taxon>Bacillales</taxon>
        <taxon>Paenibacillaceae</taxon>
        <taxon>Paenibacillus</taxon>
    </lineage>
</organism>
<reference evidence="2 3" key="1">
    <citation type="submission" date="2019-05" db="EMBL/GenBank/DDBJ databases">
        <authorList>
            <person name="Chen C."/>
        </authorList>
    </citation>
    <scope>NUCLEOTIDE SEQUENCE [LARGE SCALE GENOMIC DNA]</scope>
    <source>
        <strain evidence="2 3">HB172198</strain>
    </source>
</reference>
<feature type="transmembrane region" description="Helical" evidence="1">
    <location>
        <begin position="65"/>
        <end position="84"/>
    </location>
</feature>
<proteinExistence type="predicted"/>
<keyword evidence="1" id="KW-0472">Membrane</keyword>